<evidence type="ECO:0000313" key="2">
    <source>
        <dbReference type="EMBL" id="TRY74786.1"/>
    </source>
</evidence>
<keyword evidence="1" id="KW-0472">Membrane</keyword>
<evidence type="ECO:0000313" key="3">
    <source>
        <dbReference type="Proteomes" id="UP000318571"/>
    </source>
</evidence>
<keyword evidence="3" id="KW-1185">Reference proteome</keyword>
<sequence>MSIDLGAGLALLSIAIIICDIFVKYVMRSRQIYRDKKYLMVEDSEAFSVYREMDNIEDDEQQALLDGPCP</sequence>
<gene>
    <name evidence="2" type="ORF">TCAL_15577</name>
</gene>
<reference evidence="2 3" key="1">
    <citation type="journal article" date="2018" name="Nat. Ecol. Evol.">
        <title>Genomic signatures of mitonuclear coevolution across populations of Tigriopus californicus.</title>
        <authorList>
            <person name="Barreto F.S."/>
            <person name="Watson E.T."/>
            <person name="Lima T.G."/>
            <person name="Willett C.S."/>
            <person name="Edmands S."/>
            <person name="Li W."/>
            <person name="Burton R.S."/>
        </authorList>
    </citation>
    <scope>NUCLEOTIDE SEQUENCE [LARGE SCALE GENOMIC DNA]</scope>
    <source>
        <strain evidence="2 3">San Diego</strain>
    </source>
</reference>
<dbReference type="Proteomes" id="UP000318571">
    <property type="component" value="Chromosome 2"/>
</dbReference>
<comment type="caution">
    <text evidence="2">The sequence shown here is derived from an EMBL/GenBank/DDBJ whole genome shotgun (WGS) entry which is preliminary data.</text>
</comment>
<feature type="non-terminal residue" evidence="2">
    <location>
        <position position="70"/>
    </location>
</feature>
<organism evidence="2 3">
    <name type="scientific">Tigriopus californicus</name>
    <name type="common">Marine copepod</name>
    <dbReference type="NCBI Taxonomy" id="6832"/>
    <lineage>
        <taxon>Eukaryota</taxon>
        <taxon>Metazoa</taxon>
        <taxon>Ecdysozoa</taxon>
        <taxon>Arthropoda</taxon>
        <taxon>Crustacea</taxon>
        <taxon>Multicrustacea</taxon>
        <taxon>Hexanauplia</taxon>
        <taxon>Copepoda</taxon>
        <taxon>Harpacticoida</taxon>
        <taxon>Harpacticidae</taxon>
        <taxon>Tigriopus</taxon>
    </lineage>
</organism>
<proteinExistence type="predicted"/>
<dbReference type="EMBL" id="VCGU01000005">
    <property type="protein sequence ID" value="TRY74786.1"/>
    <property type="molecule type" value="Genomic_DNA"/>
</dbReference>
<name>A0A553PAS9_TIGCA</name>
<accession>A0A553PAS9</accession>
<protein>
    <submittedName>
        <fullName evidence="2">Uncharacterized protein</fullName>
    </submittedName>
</protein>
<evidence type="ECO:0000256" key="1">
    <source>
        <dbReference type="SAM" id="Phobius"/>
    </source>
</evidence>
<feature type="transmembrane region" description="Helical" evidence="1">
    <location>
        <begin position="6"/>
        <end position="27"/>
    </location>
</feature>
<keyword evidence="1" id="KW-0812">Transmembrane</keyword>
<dbReference type="AlphaFoldDB" id="A0A553PAS9"/>
<keyword evidence="1" id="KW-1133">Transmembrane helix</keyword>